<evidence type="ECO:0000259" key="3">
    <source>
        <dbReference type="SMART" id="SM01006"/>
    </source>
</evidence>
<evidence type="ECO:0000313" key="4">
    <source>
        <dbReference type="EMBL" id="MCJ2188289.1"/>
    </source>
</evidence>
<proteinExistence type="predicted"/>
<gene>
    <name evidence="4" type="ORF">MTR66_15890</name>
</gene>
<keyword evidence="5" id="KW-1185">Reference proteome</keyword>
<dbReference type="PANTHER" id="PTHR31438:SF1">
    <property type="entry name" value="LYSINE N-ACYLTRANSFERASE C17G9.06C-RELATED"/>
    <property type="match status" value="1"/>
</dbReference>
<dbReference type="SMART" id="SM01006">
    <property type="entry name" value="AlcB"/>
    <property type="match status" value="1"/>
</dbReference>
<dbReference type="RefSeq" id="WP_243922806.1">
    <property type="nucleotide sequence ID" value="NZ_JALHLG010000029.1"/>
</dbReference>
<feature type="domain" description="Acyltransferase MbtK/IucB-like conserved" evidence="3">
    <location>
        <begin position="184"/>
        <end position="231"/>
    </location>
</feature>
<dbReference type="InterPro" id="IPR019432">
    <property type="entry name" value="Acyltransferase_MbtK/IucB-like"/>
</dbReference>
<dbReference type="SUPFAM" id="SSF55729">
    <property type="entry name" value="Acyl-CoA N-acyltransferases (Nat)"/>
    <property type="match status" value="1"/>
</dbReference>
<evidence type="ECO:0000313" key="5">
    <source>
        <dbReference type="Proteomes" id="UP001202281"/>
    </source>
</evidence>
<dbReference type="EMBL" id="JALHLG010000029">
    <property type="protein sequence ID" value="MCJ2188289.1"/>
    <property type="molecule type" value="Genomic_DNA"/>
</dbReference>
<reference evidence="4 5" key="1">
    <citation type="submission" date="2022-04" db="EMBL/GenBank/DDBJ databases">
        <title>Identification of a novel bacterium isolated from mangrove sediments.</title>
        <authorList>
            <person name="Pan X."/>
        </authorList>
    </citation>
    <scope>NUCLEOTIDE SEQUENCE [LARGE SCALE GENOMIC DNA]</scope>
    <source>
        <strain evidence="4 5">B2638</strain>
    </source>
</reference>
<evidence type="ECO:0000256" key="1">
    <source>
        <dbReference type="ARBA" id="ARBA00004924"/>
    </source>
</evidence>
<dbReference type="Pfam" id="PF13523">
    <property type="entry name" value="Acetyltransf_8"/>
    <property type="match status" value="1"/>
</dbReference>
<organism evidence="4 5">
    <name type="scientific">Novosphingobium beihaiensis</name>
    <dbReference type="NCBI Taxonomy" id="2930389"/>
    <lineage>
        <taxon>Bacteria</taxon>
        <taxon>Pseudomonadati</taxon>
        <taxon>Pseudomonadota</taxon>
        <taxon>Alphaproteobacteria</taxon>
        <taxon>Sphingomonadales</taxon>
        <taxon>Sphingomonadaceae</taxon>
        <taxon>Novosphingobium</taxon>
    </lineage>
</organism>
<feature type="region of interest" description="Disordered" evidence="2">
    <location>
        <begin position="1"/>
        <end position="31"/>
    </location>
</feature>
<sequence length="357" mass="40951">MNDQPVLSVAPVERRAEASQGDVGGGHVPQVRQDGERLSLSLDDGADQRWTLTGQGASSVLKMERSPGGPERDRICALAALEAAFAMAGDPPDLAVEIEEEELRNRLWRDGALWQDGASQWRASASALYQIPDLWLRPPGRPGGVYPECRIMTDGRYHPRRPPVREGIVYARRIPWLGKTLSLRLLDIERDLALYHRWQNDPRIARFWLEEGDLDYHRTYLQGLLADPHTAPLIASLDDRPFGYFEVYWAKENRLGPHYDADDYDRGWHVLIGEEDVRGRDYITAWMPSIVHYILLSDPRTRRVVGEPAADHHQQIRNLDRGGFAKVKEFDFPHKRALLVSLSRERFFAERLWIPRI</sequence>
<name>A0ABT0BTC1_9SPHN</name>
<accession>A0ABT0BTC1</accession>
<evidence type="ECO:0000256" key="2">
    <source>
        <dbReference type="SAM" id="MobiDB-lite"/>
    </source>
</evidence>
<dbReference type="Gene3D" id="3.40.630.30">
    <property type="match status" value="1"/>
</dbReference>
<comment type="caution">
    <text evidence="4">The sequence shown here is derived from an EMBL/GenBank/DDBJ whole genome shotgun (WGS) entry which is preliminary data.</text>
</comment>
<dbReference type="PANTHER" id="PTHR31438">
    <property type="entry name" value="LYSINE N-ACYLTRANSFERASE C17G9.06C-RELATED"/>
    <property type="match status" value="1"/>
</dbReference>
<protein>
    <submittedName>
        <fullName evidence="4">Acetyltransferase</fullName>
    </submittedName>
</protein>
<dbReference type="InterPro" id="IPR016181">
    <property type="entry name" value="Acyl_CoA_acyltransferase"/>
</dbReference>
<dbReference type="Proteomes" id="UP001202281">
    <property type="component" value="Unassembled WGS sequence"/>
</dbReference>
<comment type="pathway">
    <text evidence="1">Siderophore biosynthesis.</text>
</comment>